<feature type="transmembrane region" description="Helical" evidence="1">
    <location>
        <begin position="20"/>
        <end position="38"/>
    </location>
</feature>
<comment type="caution">
    <text evidence="2">The sequence shown here is derived from an EMBL/GenBank/DDBJ whole genome shotgun (WGS) entry which is preliminary data.</text>
</comment>
<evidence type="ECO:0000256" key="1">
    <source>
        <dbReference type="SAM" id="Phobius"/>
    </source>
</evidence>
<proteinExistence type="predicted"/>
<protein>
    <submittedName>
        <fullName evidence="2">Uncharacterized protein</fullName>
    </submittedName>
</protein>
<evidence type="ECO:0000313" key="3">
    <source>
        <dbReference type="Proteomes" id="UP000633814"/>
    </source>
</evidence>
<gene>
    <name evidence="2" type="ORF">JAO78_003655</name>
</gene>
<reference evidence="2 3" key="1">
    <citation type="submission" date="2021-10" db="EMBL/GenBank/DDBJ databases">
        <title>Alishewanella koreense sp. nov. isolated from seawater of southwestern coast in South Korea and the proposal for the reclassification of Rheinheimera perlucida and Rheinheimera tuosuensis as Arsukibacterium perlucida and Arsukibacterium tuosuensis.</title>
        <authorList>
            <person name="Kim K.H."/>
            <person name="Ruan W."/>
            <person name="Kim K.R."/>
            <person name="Baek J.H."/>
            <person name="Jeon C.O."/>
        </authorList>
    </citation>
    <scope>NUCLEOTIDE SEQUENCE [LARGE SCALE GENOMIC DNA]</scope>
    <source>
        <strain evidence="2 3">16-MA</strain>
    </source>
</reference>
<keyword evidence="1" id="KW-0472">Membrane</keyword>
<keyword evidence="1" id="KW-0812">Transmembrane</keyword>
<dbReference type="PROSITE" id="PS51257">
    <property type="entry name" value="PROKAR_LIPOPROTEIN"/>
    <property type="match status" value="1"/>
</dbReference>
<name>A0ABS8C0P8_9ALTE</name>
<keyword evidence="1" id="KW-1133">Transmembrane helix</keyword>
<dbReference type="EMBL" id="JAEINI020000002">
    <property type="protein sequence ID" value="MCB5225903.1"/>
    <property type="molecule type" value="Genomic_DNA"/>
</dbReference>
<feature type="transmembrane region" description="Helical" evidence="1">
    <location>
        <begin position="87"/>
        <end position="108"/>
    </location>
</feature>
<feature type="transmembrane region" description="Helical" evidence="1">
    <location>
        <begin position="44"/>
        <end position="66"/>
    </location>
</feature>
<accession>A0ABS8C0P8</accession>
<organism evidence="2 3">
    <name type="scientific">Alishewanella maricola</name>
    <dbReference type="NCBI Taxonomy" id="2795740"/>
    <lineage>
        <taxon>Bacteria</taxon>
        <taxon>Pseudomonadati</taxon>
        <taxon>Pseudomonadota</taxon>
        <taxon>Gammaproteobacteria</taxon>
        <taxon>Alteromonadales</taxon>
        <taxon>Alteromonadaceae</taxon>
        <taxon>Alishewanella</taxon>
    </lineage>
</organism>
<keyword evidence="3" id="KW-1185">Reference proteome</keyword>
<dbReference type="RefSeq" id="WP_226749998.1">
    <property type="nucleotide sequence ID" value="NZ_JAEINI020000002.1"/>
</dbReference>
<evidence type="ECO:0000313" key="2">
    <source>
        <dbReference type="EMBL" id="MCB5225903.1"/>
    </source>
</evidence>
<dbReference type="Proteomes" id="UP000633814">
    <property type="component" value="Unassembled WGS sequence"/>
</dbReference>
<sequence length="117" mass="13363">MLSLYRRLASWLSPWQTWYLALACGIALLIIGSLIFAPNTLNPHALLGLSVALLSCLCCWLISALFSKAPLQPAGFFRRLFYRSGQYLLAFLLSLILFSWLLLLLRMLSLLLRHYVF</sequence>